<sequence>MPKYRAQPRLFVVGMTAGLISLSGCQHIQVTKSPMPVVVHTREKSPPKPEAVSADALPTKNRPTPTTIQQPSTIFILEDWF</sequence>
<reference evidence="2 3" key="1">
    <citation type="journal article" date="2016" name="Genome Biol. Evol.">
        <title>Comparative Genomic Analyses of the Moraxella catarrhalis Serosensitive and Seroresistant Lineages Demonstrate Their Independent Evolution.</title>
        <authorList>
            <person name="Earl J.P."/>
            <person name="de Vries S.P."/>
            <person name="Ahmed A."/>
            <person name="Powell E."/>
            <person name="Schultz M.P."/>
            <person name="Hermans P.W."/>
            <person name="Hill D.J."/>
            <person name="Zhou Z."/>
            <person name="Constantinidou C.I."/>
            <person name="Hu F.Z."/>
            <person name="Bootsma H.J."/>
            <person name="Ehrlich G.D."/>
        </authorList>
    </citation>
    <scope>NUCLEOTIDE SEQUENCE [LARGE SCALE GENOMIC DNA]</scope>
    <source>
        <strain evidence="2 3">Z7542</strain>
    </source>
</reference>
<evidence type="ECO:0000256" key="1">
    <source>
        <dbReference type="SAM" id="MobiDB-lite"/>
    </source>
</evidence>
<dbReference type="PROSITE" id="PS51257">
    <property type="entry name" value="PROKAR_LIPOPROTEIN"/>
    <property type="match status" value="1"/>
</dbReference>
<organism evidence="2 3">
    <name type="scientific">Moraxella catarrhalis</name>
    <name type="common">Branhamella catarrhalis</name>
    <dbReference type="NCBI Taxonomy" id="480"/>
    <lineage>
        <taxon>Bacteria</taxon>
        <taxon>Pseudomonadati</taxon>
        <taxon>Pseudomonadota</taxon>
        <taxon>Gammaproteobacteria</taxon>
        <taxon>Moraxellales</taxon>
        <taxon>Moraxellaceae</taxon>
        <taxon>Moraxella</taxon>
    </lineage>
</organism>
<dbReference type="Proteomes" id="UP000078228">
    <property type="component" value="Unassembled WGS sequence"/>
</dbReference>
<feature type="region of interest" description="Disordered" evidence="1">
    <location>
        <begin position="37"/>
        <end position="68"/>
    </location>
</feature>
<keyword evidence="3" id="KW-1185">Reference proteome</keyword>
<evidence type="ECO:0000313" key="2">
    <source>
        <dbReference type="EMBL" id="OAU94620.1"/>
    </source>
</evidence>
<comment type="caution">
    <text evidence="2">The sequence shown here is derived from an EMBL/GenBank/DDBJ whole genome shotgun (WGS) entry which is preliminary data.</text>
</comment>
<dbReference type="AlphaFoldDB" id="A0A198UDZ6"/>
<evidence type="ECO:0000313" key="3">
    <source>
        <dbReference type="Proteomes" id="UP000078228"/>
    </source>
</evidence>
<accession>A0A198UDZ6</accession>
<gene>
    <name evidence="2" type="ORF">AO384_1977</name>
</gene>
<dbReference type="EMBL" id="LXHC01000028">
    <property type="protein sequence ID" value="OAU94620.1"/>
    <property type="molecule type" value="Genomic_DNA"/>
</dbReference>
<proteinExistence type="predicted"/>
<evidence type="ECO:0008006" key="4">
    <source>
        <dbReference type="Google" id="ProtNLM"/>
    </source>
</evidence>
<name>A0A198UDZ6_MORCA</name>
<protein>
    <recommendedName>
        <fullName evidence="4">Lipoprotein</fullName>
    </recommendedName>
</protein>
<dbReference type="PATRIC" id="fig|480.237.peg.1265"/>